<dbReference type="RefSeq" id="WP_200067125.1">
    <property type="nucleotide sequence ID" value="NZ_JAEHFW010000003.1"/>
</dbReference>
<proteinExistence type="predicted"/>
<reference evidence="1" key="1">
    <citation type="submission" date="2020-12" db="EMBL/GenBank/DDBJ databases">
        <title>Bacterial novel species Mucilaginibacter sp. SD-g isolated from soil.</title>
        <authorList>
            <person name="Jung H.-Y."/>
        </authorList>
    </citation>
    <scope>NUCLEOTIDE SEQUENCE</scope>
    <source>
        <strain evidence="1">SD-g</strain>
    </source>
</reference>
<dbReference type="EMBL" id="JAEHFW010000003">
    <property type="protein sequence ID" value="MBK0380578.1"/>
    <property type="molecule type" value="Genomic_DNA"/>
</dbReference>
<evidence type="ECO:0000313" key="1">
    <source>
        <dbReference type="EMBL" id="MBK0380578.1"/>
    </source>
</evidence>
<comment type="caution">
    <text evidence="1">The sequence shown here is derived from an EMBL/GenBank/DDBJ whole genome shotgun (WGS) entry which is preliminary data.</text>
</comment>
<accession>A0A934PX08</accession>
<organism evidence="1 2">
    <name type="scientific">Mucilaginibacter segetis</name>
    <dbReference type="NCBI Taxonomy" id="2793071"/>
    <lineage>
        <taxon>Bacteria</taxon>
        <taxon>Pseudomonadati</taxon>
        <taxon>Bacteroidota</taxon>
        <taxon>Sphingobacteriia</taxon>
        <taxon>Sphingobacteriales</taxon>
        <taxon>Sphingobacteriaceae</taxon>
        <taxon>Mucilaginibacter</taxon>
    </lineage>
</organism>
<dbReference type="PROSITE" id="PS51257">
    <property type="entry name" value="PROKAR_LIPOPROTEIN"/>
    <property type="match status" value="1"/>
</dbReference>
<dbReference type="Proteomes" id="UP000613193">
    <property type="component" value="Unassembled WGS sequence"/>
</dbReference>
<evidence type="ECO:0008006" key="3">
    <source>
        <dbReference type="Google" id="ProtNLM"/>
    </source>
</evidence>
<evidence type="ECO:0000313" key="2">
    <source>
        <dbReference type="Proteomes" id="UP000613193"/>
    </source>
</evidence>
<dbReference type="AlphaFoldDB" id="A0A934PX08"/>
<keyword evidence="2" id="KW-1185">Reference proteome</keyword>
<protein>
    <recommendedName>
        <fullName evidence="3">Lipocalin-like domain-containing protein</fullName>
    </recommendedName>
</protein>
<name>A0A934PX08_9SPHI</name>
<gene>
    <name evidence="1" type="ORF">I5M19_14730</name>
</gene>
<sequence length="138" mass="15259">MKPLTRIFTAMLITIAVMTSCQKDKLKTTGVSVNNTSLTGRWRVTGQMISSGGPMYWVPATNNNEFLQLMENGAMTWTSTPDYTMYMLKDSTTLTMTNAANTKYENYIYKIKGDTLSLGAAGPVICIEGCSIQFVKVK</sequence>